<evidence type="ECO:0000313" key="3">
    <source>
        <dbReference type="Proteomes" id="UP001276902"/>
    </source>
</evidence>
<sequence>MIWPLYLGAGLGILFSLLLIPLFIYCIPYSLWIGIKNSEGKYLEKKDTSFLKDIVDATKVYISWITRKEPKI</sequence>
<dbReference type="Proteomes" id="UP001276902">
    <property type="component" value="Unassembled WGS sequence"/>
</dbReference>
<dbReference type="AlphaFoldDB" id="A0AB35UKI1"/>
<feature type="transmembrane region" description="Helical" evidence="1">
    <location>
        <begin position="6"/>
        <end position="27"/>
    </location>
</feature>
<keyword evidence="1" id="KW-0812">Transmembrane</keyword>
<dbReference type="EMBL" id="JALDAW010000016">
    <property type="protein sequence ID" value="MDY5168607.1"/>
    <property type="molecule type" value="Genomic_DNA"/>
</dbReference>
<comment type="caution">
    <text evidence="2">The sequence shown here is derived from an EMBL/GenBank/DDBJ whole genome shotgun (WGS) entry which is preliminary data.</text>
</comment>
<reference evidence="2" key="1">
    <citation type="submission" date="2022-03" db="EMBL/GenBank/DDBJ databases">
        <title>First case of bacteraemia caused by Dielma fastidiosa in a patient hospitalised with diverticulitis.</title>
        <authorList>
            <person name="Forman-Ankjaer B."/>
            <person name="Hvid-Jensen F."/>
            <person name="Kobel C.M."/>
            <person name="Greve T."/>
        </authorList>
    </citation>
    <scope>NUCLEOTIDE SEQUENCE</scope>
    <source>
        <strain evidence="2">AUH_DF_2021</strain>
    </source>
</reference>
<gene>
    <name evidence="2" type="ORF">MQE39_10820</name>
</gene>
<keyword evidence="1" id="KW-0472">Membrane</keyword>
<accession>A0AB35UKI1</accession>
<keyword evidence="1" id="KW-1133">Transmembrane helix</keyword>
<name>A0AB35UKI1_9FIRM</name>
<evidence type="ECO:0000256" key="1">
    <source>
        <dbReference type="SAM" id="Phobius"/>
    </source>
</evidence>
<organism evidence="2 3">
    <name type="scientific">Dielma fastidiosa</name>
    <dbReference type="NCBI Taxonomy" id="1034346"/>
    <lineage>
        <taxon>Bacteria</taxon>
        <taxon>Bacillati</taxon>
        <taxon>Bacillota</taxon>
        <taxon>Erysipelotrichia</taxon>
        <taxon>Erysipelotrichales</taxon>
        <taxon>Erysipelotrichaceae</taxon>
        <taxon>Dielma</taxon>
    </lineage>
</organism>
<evidence type="ECO:0000313" key="2">
    <source>
        <dbReference type="EMBL" id="MDY5168607.1"/>
    </source>
</evidence>
<proteinExistence type="predicted"/>
<protein>
    <submittedName>
        <fullName evidence="2">Uncharacterized protein</fullName>
    </submittedName>
</protein>
<dbReference type="RefSeq" id="WP_060692250.1">
    <property type="nucleotide sequence ID" value="NZ_BAABZA010000010.1"/>
</dbReference>